<dbReference type="SMART" id="SM00287">
    <property type="entry name" value="SH3b"/>
    <property type="match status" value="5"/>
</dbReference>
<sequence>MRKIKCLLAAAALLCLLPVWTLAEYGVIRGGRLNLRAEPHAGSERLGQYDSGTWVEIRYQTGSWYYVTLPDGAVGYMSANYIEADNTPDGSYGVIENPDGYVNLRKTPSLSAEVLARFDSGTQVDILSQNTGWYQVRVSGLTGFMVSDLIRLGDVRPVDYAVVSTPNGNSVNLRGGPYVDAPRLSSWQPGTSVEILVKGKDWHKVRVGGTIGFMSAQYLTAPSNYDSEQSVLVYYGVVDNPKPTQVLNLRQQPSLDAKVLGYYSNGTQVKVLSLGNTWYEVLVGSQRGYMMAQYIYLTGQSGTEVIRLTARLVNPNGGSVVNFRADPSLYAKVLGSYSVGTRVTVVEPGVDWTRVNIGNRTGYVSSYFLEYGP</sequence>
<feature type="domain" description="SH3b" evidence="1">
    <location>
        <begin position="23"/>
        <end position="86"/>
    </location>
</feature>
<dbReference type="PROSITE" id="PS51781">
    <property type="entry name" value="SH3B"/>
    <property type="match status" value="4"/>
</dbReference>
<dbReference type="AlphaFoldDB" id="A0A9D0Z9U9"/>
<name>A0A9D0Z9U9_9FIRM</name>
<accession>A0A9D0Z9U9</accession>
<gene>
    <name evidence="2" type="ORF">IAB73_06780</name>
</gene>
<dbReference type="PANTHER" id="PTHR34408">
    <property type="entry name" value="FAMILY PROTEIN, PUTATIVE-RELATED"/>
    <property type="match status" value="1"/>
</dbReference>
<dbReference type="InterPro" id="IPR003646">
    <property type="entry name" value="SH3-like_bac-type"/>
</dbReference>
<organism evidence="2 3">
    <name type="scientific">Candidatus Onthenecus intestinigallinarum</name>
    <dbReference type="NCBI Taxonomy" id="2840875"/>
    <lineage>
        <taxon>Bacteria</taxon>
        <taxon>Bacillati</taxon>
        <taxon>Bacillota</taxon>
        <taxon>Clostridia</taxon>
        <taxon>Eubacteriales</taxon>
        <taxon>Candidatus Onthenecus</taxon>
    </lineage>
</organism>
<evidence type="ECO:0000313" key="3">
    <source>
        <dbReference type="Proteomes" id="UP000886887"/>
    </source>
</evidence>
<feature type="domain" description="SH3b" evidence="1">
    <location>
        <begin position="89"/>
        <end position="154"/>
    </location>
</feature>
<evidence type="ECO:0000259" key="1">
    <source>
        <dbReference type="PROSITE" id="PS51781"/>
    </source>
</evidence>
<evidence type="ECO:0000313" key="2">
    <source>
        <dbReference type="EMBL" id="HIQ71891.1"/>
    </source>
</evidence>
<dbReference type="Gene3D" id="2.30.30.40">
    <property type="entry name" value="SH3 Domains"/>
    <property type="match status" value="5"/>
</dbReference>
<reference evidence="2" key="1">
    <citation type="submission" date="2020-10" db="EMBL/GenBank/DDBJ databases">
        <authorList>
            <person name="Gilroy R."/>
        </authorList>
    </citation>
    <scope>NUCLEOTIDE SEQUENCE</scope>
    <source>
        <strain evidence="2">ChiSxjej2B14-6234</strain>
    </source>
</reference>
<dbReference type="Proteomes" id="UP000886887">
    <property type="component" value="Unassembled WGS sequence"/>
</dbReference>
<comment type="caution">
    <text evidence="2">The sequence shown here is derived from an EMBL/GenBank/DDBJ whole genome shotgun (WGS) entry which is preliminary data.</text>
</comment>
<proteinExistence type="predicted"/>
<dbReference type="PANTHER" id="PTHR34408:SF1">
    <property type="entry name" value="GLYCOSYL HYDROLASE FAMILY 19 DOMAIN-CONTAINING PROTEIN HI_1415"/>
    <property type="match status" value="1"/>
</dbReference>
<dbReference type="EMBL" id="DVFJ01000021">
    <property type="protein sequence ID" value="HIQ71891.1"/>
    <property type="molecule type" value="Genomic_DNA"/>
</dbReference>
<reference evidence="2" key="2">
    <citation type="journal article" date="2021" name="PeerJ">
        <title>Extensive microbial diversity within the chicken gut microbiome revealed by metagenomics and culture.</title>
        <authorList>
            <person name="Gilroy R."/>
            <person name="Ravi A."/>
            <person name="Getino M."/>
            <person name="Pursley I."/>
            <person name="Horton D.L."/>
            <person name="Alikhan N.F."/>
            <person name="Baker D."/>
            <person name="Gharbi K."/>
            <person name="Hall N."/>
            <person name="Watson M."/>
            <person name="Adriaenssens E.M."/>
            <person name="Foster-Nyarko E."/>
            <person name="Jarju S."/>
            <person name="Secka A."/>
            <person name="Antonio M."/>
            <person name="Oren A."/>
            <person name="Chaudhuri R.R."/>
            <person name="La Ragione R."/>
            <person name="Hildebrand F."/>
            <person name="Pallen M.J."/>
        </authorList>
    </citation>
    <scope>NUCLEOTIDE SEQUENCE</scope>
    <source>
        <strain evidence="2">ChiSxjej2B14-6234</strain>
    </source>
</reference>
<feature type="domain" description="SH3b" evidence="1">
    <location>
        <begin position="308"/>
        <end position="373"/>
    </location>
</feature>
<dbReference type="InterPro" id="IPR052354">
    <property type="entry name" value="Cell_Wall_Dynamics_Protein"/>
</dbReference>
<dbReference type="Pfam" id="PF08239">
    <property type="entry name" value="SH3_3"/>
    <property type="match status" value="5"/>
</dbReference>
<feature type="domain" description="SH3b" evidence="1">
    <location>
        <begin position="158"/>
        <end position="223"/>
    </location>
</feature>
<protein>
    <submittedName>
        <fullName evidence="2">SH3 domain-containing protein</fullName>
    </submittedName>
</protein>